<dbReference type="PANTHER" id="PTHR43612">
    <property type="entry name" value="TRIFUNCTIONAL ENZYME SUBUNIT ALPHA"/>
    <property type="match status" value="1"/>
</dbReference>
<accession>A0A2W2BDG5</accession>
<comment type="similarity">
    <text evidence="3">In the central section; belongs to the 3-hydroxyacyl-CoA dehydrogenase family.</text>
</comment>
<keyword evidence="9" id="KW-0443">Lipid metabolism</keyword>
<keyword evidence="7" id="KW-0560">Oxidoreductase</keyword>
<evidence type="ECO:0000256" key="2">
    <source>
        <dbReference type="ARBA" id="ARBA00005086"/>
    </source>
</evidence>
<evidence type="ECO:0000256" key="12">
    <source>
        <dbReference type="ARBA" id="ARBA00049556"/>
    </source>
</evidence>
<name>A0A2W2BDG5_9ACTN</name>
<keyword evidence="6" id="KW-0442">Lipid degradation</keyword>
<dbReference type="InterPro" id="IPR006176">
    <property type="entry name" value="3-OHacyl-CoA_DH_NAD-bd"/>
</dbReference>
<dbReference type="InterPro" id="IPR050136">
    <property type="entry name" value="FA_oxidation_alpha_subunit"/>
</dbReference>
<gene>
    <name evidence="15" type="ORF">C1I92_13040</name>
</gene>
<comment type="similarity">
    <text evidence="4">Belongs to the 3-hydroxyacyl-CoA dehydrogenase family.</text>
</comment>
<reference evidence="15 16" key="1">
    <citation type="submission" date="2018-01" db="EMBL/GenBank/DDBJ databases">
        <title>Draft genome sequence of Jiangella sp. GTF31.</title>
        <authorList>
            <person name="Sahin N."/>
            <person name="Ay H."/>
            <person name="Saygin H."/>
        </authorList>
    </citation>
    <scope>NUCLEOTIDE SEQUENCE [LARGE SCALE GENOMIC DNA]</scope>
    <source>
        <strain evidence="15 16">GTF31</strain>
    </source>
</reference>
<dbReference type="PANTHER" id="PTHR43612:SF3">
    <property type="entry name" value="TRIFUNCTIONAL ENZYME SUBUNIT ALPHA, MITOCHONDRIAL"/>
    <property type="match status" value="1"/>
</dbReference>
<dbReference type="GO" id="GO:0004300">
    <property type="term" value="F:enoyl-CoA hydratase activity"/>
    <property type="evidence" value="ECO:0007669"/>
    <property type="project" value="TreeGrafter"/>
</dbReference>
<keyword evidence="5" id="KW-0276">Fatty acid metabolism</keyword>
<dbReference type="Pfam" id="PF00725">
    <property type="entry name" value="3HCDH"/>
    <property type="match status" value="1"/>
</dbReference>
<keyword evidence="16" id="KW-1185">Reference proteome</keyword>
<dbReference type="Proteomes" id="UP000248764">
    <property type="component" value="Unassembled WGS sequence"/>
</dbReference>
<dbReference type="Gene3D" id="1.10.1040.50">
    <property type="match status" value="1"/>
</dbReference>
<keyword evidence="8" id="KW-0520">NAD</keyword>
<comment type="pathway">
    <text evidence="2">Lipid metabolism; butanoate metabolism.</text>
</comment>
<evidence type="ECO:0000256" key="9">
    <source>
        <dbReference type="ARBA" id="ARBA00023098"/>
    </source>
</evidence>
<keyword evidence="10" id="KW-0456">Lyase</keyword>
<evidence type="ECO:0000256" key="5">
    <source>
        <dbReference type="ARBA" id="ARBA00022832"/>
    </source>
</evidence>
<dbReference type="Gene3D" id="3.40.50.720">
    <property type="entry name" value="NAD(P)-binding Rossmann-like Domain"/>
    <property type="match status" value="1"/>
</dbReference>
<dbReference type="SUPFAM" id="SSF48179">
    <property type="entry name" value="6-phosphogluconate dehydrogenase C-terminal domain-like"/>
    <property type="match status" value="2"/>
</dbReference>
<dbReference type="Pfam" id="PF02737">
    <property type="entry name" value="3HCDH_N"/>
    <property type="match status" value="1"/>
</dbReference>
<dbReference type="GO" id="GO:0070403">
    <property type="term" value="F:NAD+ binding"/>
    <property type="evidence" value="ECO:0007669"/>
    <property type="project" value="InterPro"/>
</dbReference>
<evidence type="ECO:0000256" key="1">
    <source>
        <dbReference type="ARBA" id="ARBA00005005"/>
    </source>
</evidence>
<evidence type="ECO:0000259" key="14">
    <source>
        <dbReference type="Pfam" id="PF02737"/>
    </source>
</evidence>
<dbReference type="InterPro" id="IPR001753">
    <property type="entry name" value="Enoyl-CoA_hydra/iso"/>
</dbReference>
<evidence type="ECO:0000259" key="13">
    <source>
        <dbReference type="Pfam" id="PF00725"/>
    </source>
</evidence>
<dbReference type="Gene3D" id="3.90.226.10">
    <property type="entry name" value="2-enoyl-CoA Hydratase, Chain A, domain 1"/>
    <property type="match status" value="1"/>
</dbReference>
<proteinExistence type="inferred from homology"/>
<dbReference type="RefSeq" id="WP_111255091.1">
    <property type="nucleotide sequence ID" value="NZ_POTW01000026.1"/>
</dbReference>
<dbReference type="InterPro" id="IPR008927">
    <property type="entry name" value="6-PGluconate_DH-like_C_sf"/>
</dbReference>
<dbReference type="SUPFAM" id="SSF52096">
    <property type="entry name" value="ClpP/crotonase"/>
    <property type="match status" value="1"/>
</dbReference>
<dbReference type="InterPro" id="IPR006108">
    <property type="entry name" value="3HC_DH_C"/>
</dbReference>
<dbReference type="Pfam" id="PF00378">
    <property type="entry name" value="ECH_1"/>
    <property type="match status" value="1"/>
</dbReference>
<dbReference type="GO" id="GO:0016509">
    <property type="term" value="F:long-chain (3S)-3-hydroxyacyl-CoA dehydrogenase (NAD+) activity"/>
    <property type="evidence" value="ECO:0007669"/>
    <property type="project" value="TreeGrafter"/>
</dbReference>
<sequence>MIGYERGDDGVVVLTLDDPDATVTTMHERFDRALRAAVDRLEAERADVTGVIVTSAKTTFCAGADLDLMLTATRADAARIFARVEGVKADLRRLERLGVPVVAALNGTALGGGLEIALACHRRLVADVPMRLGLPEVSLGLLPGFGGLTRTVRMLGLQRALTSVLLPGTRFDPAGALAAGLVDEIVPAGRLLAAARQWIAAHPDAGSQPWDRPGYRLPGGAPSSPELAAVLQVLPARLRTKAKGVPELSARNILSAAVEGAHVDAGTASRIETRYLVELITSRLSTNLVTFSFVDRRRVDSGAARPAGPPSPPVRKVGVLGAGMMGAGIAHVCARAGLDVVLKDVSLDGAVAGRSRAAASDEVLARIHPTAEAADLAGCDLVIEAVFEDQRLKQAVFGEIEDVVAPDALLCSNTSSLPIGGLAAGVRRPADFVGMHFFSPVERMPLVEVIVGKQTSDAAVARAYDMARRLGKTPIVVNDSRGFFTSRVFAALVVEAAAMVGEGVDPVTIERAATLAGFPAPPLAMTDEVSLGLLRRIRDEARAAGEGPGLGFAVSPGMAVVDRMVTEFGRPGRASGAGFYDYPGDGPKRLWRGLWSHYARPDRPVPVRDLQERFTFIMALETATCLAEGVLRSVAEANVGSVLGIGFPARHGGALQYVAAYDGGPAGFAARARELAAAYGERFEPPPELAELVRR</sequence>
<dbReference type="UniPathway" id="UPA00659"/>
<dbReference type="FunFam" id="3.40.50.720:FF:000009">
    <property type="entry name" value="Fatty oxidation complex, alpha subunit"/>
    <property type="match status" value="1"/>
</dbReference>
<dbReference type="InterPro" id="IPR036291">
    <property type="entry name" value="NAD(P)-bd_dom_sf"/>
</dbReference>
<evidence type="ECO:0000256" key="8">
    <source>
        <dbReference type="ARBA" id="ARBA00023027"/>
    </source>
</evidence>
<evidence type="ECO:0000256" key="7">
    <source>
        <dbReference type="ARBA" id="ARBA00023002"/>
    </source>
</evidence>
<dbReference type="SUPFAM" id="SSF51735">
    <property type="entry name" value="NAD(P)-binding Rossmann-fold domains"/>
    <property type="match status" value="1"/>
</dbReference>
<organism evidence="15 16">
    <name type="scientific">Jiangella anatolica</name>
    <dbReference type="NCBI Taxonomy" id="2670374"/>
    <lineage>
        <taxon>Bacteria</taxon>
        <taxon>Bacillati</taxon>
        <taxon>Actinomycetota</taxon>
        <taxon>Actinomycetes</taxon>
        <taxon>Jiangellales</taxon>
        <taxon>Jiangellaceae</taxon>
        <taxon>Jiangella</taxon>
    </lineage>
</organism>
<comment type="catalytic activity">
    <reaction evidence="12">
        <text>a (3S)-3-hydroxyacyl-CoA + NAD(+) = a 3-oxoacyl-CoA + NADH + H(+)</text>
        <dbReference type="Rhea" id="RHEA:22432"/>
        <dbReference type="ChEBI" id="CHEBI:15378"/>
        <dbReference type="ChEBI" id="CHEBI:57318"/>
        <dbReference type="ChEBI" id="CHEBI:57540"/>
        <dbReference type="ChEBI" id="CHEBI:57945"/>
        <dbReference type="ChEBI" id="CHEBI:90726"/>
        <dbReference type="EC" id="1.1.1.35"/>
    </reaction>
</comment>
<dbReference type="InterPro" id="IPR029045">
    <property type="entry name" value="ClpP/crotonase-like_dom_sf"/>
</dbReference>
<evidence type="ECO:0000256" key="10">
    <source>
        <dbReference type="ARBA" id="ARBA00023239"/>
    </source>
</evidence>
<dbReference type="AlphaFoldDB" id="A0A2W2BDG5"/>
<comment type="pathway">
    <text evidence="1">Lipid metabolism; fatty acid beta-oxidation.</text>
</comment>
<dbReference type="CDD" id="cd06558">
    <property type="entry name" value="crotonase-like"/>
    <property type="match status" value="1"/>
</dbReference>
<keyword evidence="11" id="KW-0511">Multifunctional enzyme</keyword>
<dbReference type="GO" id="GO:0006635">
    <property type="term" value="P:fatty acid beta-oxidation"/>
    <property type="evidence" value="ECO:0007669"/>
    <property type="project" value="UniProtKB-UniPathway"/>
</dbReference>
<evidence type="ECO:0000313" key="15">
    <source>
        <dbReference type="EMBL" id="PZF83360.1"/>
    </source>
</evidence>
<evidence type="ECO:0000256" key="11">
    <source>
        <dbReference type="ARBA" id="ARBA00023268"/>
    </source>
</evidence>
<feature type="domain" description="3-hydroxyacyl-CoA dehydrogenase C-terminal" evidence="13">
    <location>
        <begin position="482"/>
        <end position="582"/>
    </location>
</feature>
<evidence type="ECO:0000256" key="6">
    <source>
        <dbReference type="ARBA" id="ARBA00022963"/>
    </source>
</evidence>
<feature type="domain" description="3-hydroxyacyl-CoA dehydrogenase NAD binding" evidence="14">
    <location>
        <begin position="316"/>
        <end position="479"/>
    </location>
</feature>
<evidence type="ECO:0000256" key="3">
    <source>
        <dbReference type="ARBA" id="ARBA00007005"/>
    </source>
</evidence>
<evidence type="ECO:0000256" key="4">
    <source>
        <dbReference type="ARBA" id="ARBA00009463"/>
    </source>
</evidence>
<comment type="caution">
    <text evidence="15">The sequence shown here is derived from an EMBL/GenBank/DDBJ whole genome shotgun (WGS) entry which is preliminary data.</text>
</comment>
<dbReference type="EMBL" id="POTW01000026">
    <property type="protein sequence ID" value="PZF83360.1"/>
    <property type="molecule type" value="Genomic_DNA"/>
</dbReference>
<evidence type="ECO:0000313" key="16">
    <source>
        <dbReference type="Proteomes" id="UP000248764"/>
    </source>
</evidence>
<protein>
    <submittedName>
        <fullName evidence="15">3-hydroxyacyl-CoA dehydrogenase</fullName>
    </submittedName>
</protein>